<dbReference type="EMBL" id="GBXM01058445">
    <property type="protein sequence ID" value="JAH50132.1"/>
    <property type="molecule type" value="Transcribed_RNA"/>
</dbReference>
<organism evidence="1">
    <name type="scientific">Anguilla anguilla</name>
    <name type="common">European freshwater eel</name>
    <name type="synonym">Muraena anguilla</name>
    <dbReference type="NCBI Taxonomy" id="7936"/>
    <lineage>
        <taxon>Eukaryota</taxon>
        <taxon>Metazoa</taxon>
        <taxon>Chordata</taxon>
        <taxon>Craniata</taxon>
        <taxon>Vertebrata</taxon>
        <taxon>Euteleostomi</taxon>
        <taxon>Actinopterygii</taxon>
        <taxon>Neopterygii</taxon>
        <taxon>Teleostei</taxon>
        <taxon>Anguilliformes</taxon>
        <taxon>Anguillidae</taxon>
        <taxon>Anguilla</taxon>
    </lineage>
</organism>
<reference evidence="1" key="1">
    <citation type="submission" date="2014-11" db="EMBL/GenBank/DDBJ databases">
        <authorList>
            <person name="Amaro Gonzalez C."/>
        </authorList>
    </citation>
    <scope>NUCLEOTIDE SEQUENCE</scope>
</reference>
<reference evidence="1" key="2">
    <citation type="journal article" date="2015" name="Fish Shellfish Immunol.">
        <title>Early steps in the European eel (Anguilla anguilla)-Vibrio vulnificus interaction in the gills: Role of the RtxA13 toxin.</title>
        <authorList>
            <person name="Callol A."/>
            <person name="Pajuelo D."/>
            <person name="Ebbesson L."/>
            <person name="Teles M."/>
            <person name="MacKenzie S."/>
            <person name="Amaro C."/>
        </authorList>
    </citation>
    <scope>NUCLEOTIDE SEQUENCE</scope>
</reference>
<sequence length="31" mass="3807">MTREREHQITLSLTEVILKNFTNHLDFLLFF</sequence>
<protein>
    <submittedName>
        <fullName evidence="1">Uncharacterized protein</fullName>
    </submittedName>
</protein>
<name>A0A0E9T9M6_ANGAN</name>
<dbReference type="AlphaFoldDB" id="A0A0E9T9M6"/>
<accession>A0A0E9T9M6</accession>
<evidence type="ECO:0000313" key="1">
    <source>
        <dbReference type="EMBL" id="JAH50132.1"/>
    </source>
</evidence>
<proteinExistence type="predicted"/>